<dbReference type="InterPro" id="IPR036890">
    <property type="entry name" value="HATPase_C_sf"/>
</dbReference>
<keyword evidence="5" id="KW-0808">Transferase</keyword>
<dbReference type="InterPro" id="IPR005467">
    <property type="entry name" value="His_kinase_dom"/>
</dbReference>
<keyword evidence="5" id="KW-0418">Kinase</keyword>
<dbReference type="EMBL" id="JBHUHV010000022">
    <property type="protein sequence ID" value="MFD2066744.1"/>
    <property type="molecule type" value="Genomic_DNA"/>
</dbReference>
<dbReference type="PRINTS" id="PR00344">
    <property type="entry name" value="BCTRLSENSOR"/>
</dbReference>
<dbReference type="EC" id="2.7.13.3" evidence="2"/>
<dbReference type="Pfam" id="PF02518">
    <property type="entry name" value="HATPase_c"/>
    <property type="match status" value="1"/>
</dbReference>
<dbReference type="SUPFAM" id="SSF55874">
    <property type="entry name" value="ATPase domain of HSP90 chaperone/DNA topoisomerase II/histidine kinase"/>
    <property type="match status" value="1"/>
</dbReference>
<comment type="caution">
    <text evidence="5">The sequence shown here is derived from an EMBL/GenBank/DDBJ whole genome shotgun (WGS) entry which is preliminary data.</text>
</comment>
<protein>
    <recommendedName>
        <fullName evidence="2">histidine kinase</fullName>
        <ecNumber evidence="2">2.7.13.3</ecNumber>
    </recommendedName>
</protein>
<gene>
    <name evidence="5" type="ORF">ACFSKU_07595</name>
</gene>
<evidence type="ECO:0000256" key="3">
    <source>
        <dbReference type="ARBA" id="ARBA00022553"/>
    </source>
</evidence>
<sequence length="107" mass="12039">MQAINNLLSNAIKFTPDGGEITLALEEKEETVLFKISDTGIGIPEKYHATLFDKFTRARRLGIKDEPSVGLGMSIIKTIVEWHQGQIWFESQEDKGTTSYIEVPKVK</sequence>
<dbReference type="PANTHER" id="PTHR43547">
    <property type="entry name" value="TWO-COMPONENT HISTIDINE KINASE"/>
    <property type="match status" value="1"/>
</dbReference>
<evidence type="ECO:0000256" key="1">
    <source>
        <dbReference type="ARBA" id="ARBA00000085"/>
    </source>
</evidence>
<dbReference type="CDD" id="cd00075">
    <property type="entry name" value="HATPase"/>
    <property type="match status" value="1"/>
</dbReference>
<evidence type="ECO:0000256" key="2">
    <source>
        <dbReference type="ARBA" id="ARBA00012438"/>
    </source>
</evidence>
<dbReference type="Gene3D" id="3.30.565.10">
    <property type="entry name" value="Histidine kinase-like ATPase, C-terminal domain"/>
    <property type="match status" value="1"/>
</dbReference>
<keyword evidence="3" id="KW-0597">Phosphoprotein</keyword>
<evidence type="ECO:0000313" key="5">
    <source>
        <dbReference type="EMBL" id="MFD2066744.1"/>
    </source>
</evidence>
<comment type="catalytic activity">
    <reaction evidence="1">
        <text>ATP + protein L-histidine = ADP + protein N-phospho-L-histidine.</text>
        <dbReference type="EC" id="2.7.13.3"/>
    </reaction>
</comment>
<proteinExistence type="predicted"/>
<dbReference type="RefSeq" id="WP_229960663.1">
    <property type="nucleotide sequence ID" value="NZ_JAJJWI010000008.1"/>
</dbReference>
<dbReference type="PANTHER" id="PTHR43547:SF2">
    <property type="entry name" value="HYBRID SIGNAL TRANSDUCTION HISTIDINE KINASE C"/>
    <property type="match status" value="1"/>
</dbReference>
<accession>A0ABW4WVH6</accession>
<name>A0ABW4WVH6_9BACT</name>
<dbReference type="SMART" id="SM00387">
    <property type="entry name" value="HATPase_c"/>
    <property type="match status" value="1"/>
</dbReference>
<dbReference type="InterPro" id="IPR004358">
    <property type="entry name" value="Sig_transdc_His_kin-like_C"/>
</dbReference>
<evidence type="ECO:0000313" key="6">
    <source>
        <dbReference type="Proteomes" id="UP001597369"/>
    </source>
</evidence>
<feature type="domain" description="Histidine kinase" evidence="4">
    <location>
        <begin position="1"/>
        <end position="107"/>
    </location>
</feature>
<reference evidence="6" key="1">
    <citation type="journal article" date="2019" name="Int. J. Syst. Evol. Microbiol.">
        <title>The Global Catalogue of Microorganisms (GCM) 10K type strain sequencing project: providing services to taxonomists for standard genome sequencing and annotation.</title>
        <authorList>
            <consortium name="The Broad Institute Genomics Platform"/>
            <consortium name="The Broad Institute Genome Sequencing Center for Infectious Disease"/>
            <person name="Wu L."/>
            <person name="Ma J."/>
        </authorList>
    </citation>
    <scope>NUCLEOTIDE SEQUENCE [LARGE SCALE GENOMIC DNA]</scope>
    <source>
        <strain evidence="6">JCM 16545</strain>
    </source>
</reference>
<organism evidence="5 6">
    <name type="scientific">Pontibacter silvestris</name>
    <dbReference type="NCBI Taxonomy" id="2305183"/>
    <lineage>
        <taxon>Bacteria</taxon>
        <taxon>Pseudomonadati</taxon>
        <taxon>Bacteroidota</taxon>
        <taxon>Cytophagia</taxon>
        <taxon>Cytophagales</taxon>
        <taxon>Hymenobacteraceae</taxon>
        <taxon>Pontibacter</taxon>
    </lineage>
</organism>
<dbReference type="PROSITE" id="PS50109">
    <property type="entry name" value="HIS_KIN"/>
    <property type="match status" value="1"/>
</dbReference>
<dbReference type="GO" id="GO:0016301">
    <property type="term" value="F:kinase activity"/>
    <property type="evidence" value="ECO:0007669"/>
    <property type="project" value="UniProtKB-KW"/>
</dbReference>
<evidence type="ECO:0000259" key="4">
    <source>
        <dbReference type="PROSITE" id="PS50109"/>
    </source>
</evidence>
<dbReference type="Proteomes" id="UP001597369">
    <property type="component" value="Unassembled WGS sequence"/>
</dbReference>
<dbReference type="InterPro" id="IPR003594">
    <property type="entry name" value="HATPase_dom"/>
</dbReference>
<keyword evidence="6" id="KW-1185">Reference proteome</keyword>